<dbReference type="InterPro" id="IPR010583">
    <property type="entry name" value="MipA"/>
</dbReference>
<dbReference type="RefSeq" id="WP_091833364.1">
    <property type="nucleotide sequence ID" value="NZ_FOAN01000003.1"/>
</dbReference>
<feature type="chain" id="PRO_5011605163" evidence="7">
    <location>
        <begin position="22"/>
        <end position="277"/>
    </location>
</feature>
<keyword evidence="3 7" id="KW-0732">Signal</keyword>
<accession>A0A1H7P1H0</accession>
<proteinExistence type="inferred from homology"/>
<evidence type="ECO:0000313" key="8">
    <source>
        <dbReference type="EMBL" id="SEL28917.1"/>
    </source>
</evidence>
<evidence type="ECO:0000256" key="5">
    <source>
        <dbReference type="ARBA" id="ARBA00023237"/>
    </source>
</evidence>
<dbReference type="Proteomes" id="UP000199664">
    <property type="component" value="Unassembled WGS sequence"/>
</dbReference>
<evidence type="ECO:0000313" key="9">
    <source>
        <dbReference type="Proteomes" id="UP000199664"/>
    </source>
</evidence>
<dbReference type="PANTHER" id="PTHR38776">
    <property type="entry name" value="MLTA-INTERACTING PROTEIN-RELATED"/>
    <property type="match status" value="1"/>
</dbReference>
<evidence type="ECO:0000256" key="4">
    <source>
        <dbReference type="ARBA" id="ARBA00023136"/>
    </source>
</evidence>
<keyword evidence="5" id="KW-0998">Cell outer membrane</keyword>
<name>A0A1H7P1H0_9HYPH</name>
<evidence type="ECO:0000256" key="3">
    <source>
        <dbReference type="ARBA" id="ARBA00022729"/>
    </source>
</evidence>
<evidence type="ECO:0000256" key="6">
    <source>
        <dbReference type="SAM" id="MobiDB-lite"/>
    </source>
</evidence>
<keyword evidence="9" id="KW-1185">Reference proteome</keyword>
<gene>
    <name evidence="8" type="ORF">SAMN04515666_103314</name>
</gene>
<comment type="subcellular location">
    <subcellularLocation>
        <location evidence="1">Cell outer membrane</location>
    </subcellularLocation>
</comment>
<keyword evidence="4" id="KW-0472">Membrane</keyword>
<evidence type="ECO:0000256" key="2">
    <source>
        <dbReference type="ARBA" id="ARBA00005722"/>
    </source>
</evidence>
<feature type="region of interest" description="Disordered" evidence="6">
    <location>
        <begin position="20"/>
        <end position="41"/>
    </location>
</feature>
<protein>
    <submittedName>
        <fullName evidence="8">Outer membrane scaffolding protein for murein synthesis, MipA/OmpV family</fullName>
    </submittedName>
</protein>
<sequence length="277" mass="29969">MRIQDYAILLATLAAPATARASDLPSRSREPQPPTEQPRSDWSAMLALGGGMMPEFPGSKHYKAMPFGMGRLAYRDYYIEVLGPRAKVNVIPGGLIEAGPLVGYDGGRDNSVKSRRLKLLPEVDSSVEFGGFAKLNLERLLLQNDKLSFGVEFAKASEGHEGYTVTLQTSYGIQFTRTFFMSLDAELQFADKKYSNAYFGVTAAGAVATGLPTYTASSGLSMAEIGLSARYAFTQNWGITGRVAYGRLLGDAAKSPIVKREGSENQFSGGLAVAYRF</sequence>
<dbReference type="OrthoDB" id="5462484at2"/>
<feature type="signal peptide" evidence="7">
    <location>
        <begin position="1"/>
        <end position="21"/>
    </location>
</feature>
<evidence type="ECO:0000256" key="1">
    <source>
        <dbReference type="ARBA" id="ARBA00004442"/>
    </source>
</evidence>
<dbReference type="AlphaFoldDB" id="A0A1H7P1H0"/>
<dbReference type="STRING" id="1036779.SAMN04515666_103314"/>
<dbReference type="EMBL" id="FOAN01000003">
    <property type="protein sequence ID" value="SEL28917.1"/>
    <property type="molecule type" value="Genomic_DNA"/>
</dbReference>
<dbReference type="Pfam" id="PF06629">
    <property type="entry name" value="MipA"/>
    <property type="match status" value="1"/>
</dbReference>
<comment type="similarity">
    <text evidence="2">Belongs to the MipA/OmpV family.</text>
</comment>
<organism evidence="8 9">
    <name type="scientific">Bosea lupini</name>
    <dbReference type="NCBI Taxonomy" id="1036779"/>
    <lineage>
        <taxon>Bacteria</taxon>
        <taxon>Pseudomonadati</taxon>
        <taxon>Pseudomonadota</taxon>
        <taxon>Alphaproteobacteria</taxon>
        <taxon>Hyphomicrobiales</taxon>
        <taxon>Boseaceae</taxon>
        <taxon>Bosea</taxon>
    </lineage>
</organism>
<dbReference type="GO" id="GO:0009279">
    <property type="term" value="C:cell outer membrane"/>
    <property type="evidence" value="ECO:0007669"/>
    <property type="project" value="UniProtKB-SubCell"/>
</dbReference>
<evidence type="ECO:0000256" key="7">
    <source>
        <dbReference type="SAM" id="SignalP"/>
    </source>
</evidence>
<dbReference type="PANTHER" id="PTHR38776:SF1">
    <property type="entry name" value="MLTA-INTERACTING PROTEIN-RELATED"/>
    <property type="match status" value="1"/>
</dbReference>
<reference evidence="9" key="1">
    <citation type="submission" date="2016-10" db="EMBL/GenBank/DDBJ databases">
        <authorList>
            <person name="Varghese N."/>
            <person name="Submissions S."/>
        </authorList>
    </citation>
    <scope>NUCLEOTIDE SEQUENCE [LARGE SCALE GENOMIC DNA]</scope>
    <source>
        <strain evidence="9">LMG 26383,CCUG 61248,R- 45681</strain>
    </source>
</reference>